<dbReference type="GO" id="GO:0051539">
    <property type="term" value="F:4 iron, 4 sulfur cluster binding"/>
    <property type="evidence" value="ECO:0007669"/>
    <property type="project" value="UniProtKB-KW"/>
</dbReference>
<dbReference type="InterPro" id="IPR052375">
    <property type="entry name" value="Complex_I_20kDa-like"/>
</dbReference>
<keyword evidence="9" id="KW-1185">Reference proteome</keyword>
<comment type="caution">
    <text evidence="8">The sequence shown here is derived from an EMBL/GenBank/DDBJ whole genome shotgun (WGS) entry which is preliminary data.</text>
</comment>
<evidence type="ECO:0000313" key="9">
    <source>
        <dbReference type="Proteomes" id="UP000050509"/>
    </source>
</evidence>
<proteinExistence type="inferred from homology"/>
<feature type="domain" description="NADH:ubiquinone oxidoreductase-like 20kDa subunit" evidence="7">
    <location>
        <begin position="12"/>
        <end position="105"/>
    </location>
</feature>
<evidence type="ECO:0000256" key="6">
    <source>
        <dbReference type="ARBA" id="ARBA00023014"/>
    </source>
</evidence>
<dbReference type="GO" id="GO:0046872">
    <property type="term" value="F:metal ion binding"/>
    <property type="evidence" value="ECO:0007669"/>
    <property type="project" value="UniProtKB-KW"/>
</dbReference>
<comment type="cofactor">
    <cofactor evidence="1">
        <name>[4Fe-4S] cluster</name>
        <dbReference type="ChEBI" id="CHEBI:49883"/>
    </cofactor>
</comment>
<accession>A0A0P9GYL9</accession>
<gene>
    <name evidence="8" type="ORF">SE17_43140</name>
</gene>
<keyword evidence="8" id="KW-0830">Ubiquinone</keyword>
<dbReference type="Proteomes" id="UP000050509">
    <property type="component" value="Unassembled WGS sequence"/>
</dbReference>
<keyword evidence="6" id="KW-0411">Iron-sulfur</keyword>
<keyword evidence="5" id="KW-0408">Iron</keyword>
<dbReference type="SUPFAM" id="SSF56770">
    <property type="entry name" value="HydA/Nqo6-like"/>
    <property type="match status" value="1"/>
</dbReference>
<evidence type="ECO:0000256" key="4">
    <source>
        <dbReference type="ARBA" id="ARBA00022723"/>
    </source>
</evidence>
<evidence type="ECO:0000313" key="8">
    <source>
        <dbReference type="EMBL" id="KPV46604.1"/>
    </source>
</evidence>
<evidence type="ECO:0000256" key="2">
    <source>
        <dbReference type="ARBA" id="ARBA00009173"/>
    </source>
</evidence>
<feature type="non-terminal residue" evidence="8">
    <location>
        <position position="106"/>
    </location>
</feature>
<organism evidence="8 9">
    <name type="scientific">Kouleothrix aurantiaca</name>
    <dbReference type="NCBI Taxonomy" id="186479"/>
    <lineage>
        <taxon>Bacteria</taxon>
        <taxon>Bacillati</taxon>
        <taxon>Chloroflexota</taxon>
        <taxon>Chloroflexia</taxon>
        <taxon>Chloroflexales</taxon>
        <taxon>Roseiflexineae</taxon>
        <taxon>Roseiflexaceae</taxon>
        <taxon>Kouleothrix</taxon>
    </lineage>
</organism>
<dbReference type="Gene3D" id="3.40.50.12280">
    <property type="match status" value="1"/>
</dbReference>
<evidence type="ECO:0000256" key="3">
    <source>
        <dbReference type="ARBA" id="ARBA00022485"/>
    </source>
</evidence>
<evidence type="ECO:0000259" key="7">
    <source>
        <dbReference type="Pfam" id="PF01058"/>
    </source>
</evidence>
<dbReference type="EMBL" id="LJCR01003536">
    <property type="protein sequence ID" value="KPV46604.1"/>
    <property type="molecule type" value="Genomic_DNA"/>
</dbReference>
<dbReference type="InterPro" id="IPR006137">
    <property type="entry name" value="NADH_UbQ_OxRdtase-like_20kDa"/>
</dbReference>
<dbReference type="PANTHER" id="PTHR42989">
    <property type="entry name" value="HYDROGENASE-4 COMPONENT I"/>
    <property type="match status" value="1"/>
</dbReference>
<protein>
    <submittedName>
        <fullName evidence="8">NADH:ubiquinone oxidoreductase</fullName>
    </submittedName>
</protein>
<dbReference type="PANTHER" id="PTHR42989:SF1">
    <property type="entry name" value="FORMATE HYDROGENLYASE SUBUNIT 7-RELATED"/>
    <property type="match status" value="1"/>
</dbReference>
<name>A0A0P9GYL9_9CHLR</name>
<evidence type="ECO:0000256" key="5">
    <source>
        <dbReference type="ARBA" id="ARBA00023004"/>
    </source>
</evidence>
<reference evidence="8 9" key="1">
    <citation type="submission" date="2015-09" db="EMBL/GenBank/DDBJ databases">
        <title>Draft genome sequence of Kouleothrix aurantiaca JCM 19913.</title>
        <authorList>
            <person name="Hemp J."/>
        </authorList>
    </citation>
    <scope>NUCLEOTIDE SEQUENCE [LARGE SCALE GENOMIC DNA]</scope>
    <source>
        <strain evidence="8 9">COM-B</strain>
    </source>
</reference>
<dbReference type="Pfam" id="PF01058">
    <property type="entry name" value="Oxidored_q6"/>
    <property type="match status" value="1"/>
</dbReference>
<sequence length="106" mass="10899">MIKLFRVNTGSCGGCDVEIAAALEEYADLAWAETPAQADLLLLTGPLTASARPAFQALYDALGGRVPVLAVGRCAIDGHPFGRGGVAELPAIHARTLDGCPPTPEA</sequence>
<comment type="similarity">
    <text evidence="2">Belongs to the complex I 20 kDa subunit family.</text>
</comment>
<evidence type="ECO:0000256" key="1">
    <source>
        <dbReference type="ARBA" id="ARBA00001966"/>
    </source>
</evidence>
<dbReference type="AlphaFoldDB" id="A0A0P9GYL9"/>
<keyword evidence="4" id="KW-0479">Metal-binding</keyword>
<keyword evidence="3" id="KW-0004">4Fe-4S</keyword>